<dbReference type="SUPFAM" id="SSF53300">
    <property type="entry name" value="vWA-like"/>
    <property type="match status" value="1"/>
</dbReference>
<accession>A0A7S1BSJ5</accession>
<gene>
    <name evidence="2" type="ORF">CHYS00102_LOCUS23964</name>
</gene>
<evidence type="ECO:0000313" key="2">
    <source>
        <dbReference type="EMBL" id="CAD8896750.1"/>
    </source>
</evidence>
<protein>
    <recommendedName>
        <fullName evidence="1">VWFA domain-containing protein</fullName>
    </recommendedName>
</protein>
<name>A0A7S1BSJ5_9STRA</name>
<evidence type="ECO:0000259" key="1">
    <source>
        <dbReference type="PROSITE" id="PS50234"/>
    </source>
</evidence>
<dbReference type="Pfam" id="PF07002">
    <property type="entry name" value="Copine"/>
    <property type="match status" value="1"/>
</dbReference>
<feature type="domain" description="VWFA" evidence="1">
    <location>
        <begin position="54"/>
        <end position="268"/>
    </location>
</feature>
<dbReference type="AlphaFoldDB" id="A0A7S1BSJ5"/>
<dbReference type="InterPro" id="IPR002035">
    <property type="entry name" value="VWF_A"/>
</dbReference>
<dbReference type="GO" id="GO:0071277">
    <property type="term" value="P:cellular response to calcium ion"/>
    <property type="evidence" value="ECO:0007669"/>
    <property type="project" value="TreeGrafter"/>
</dbReference>
<sequence>MNSLLRQKKQKKLYLDQDKPNFNPGKILVQKAALKEDDEKLSFLDYLSNKCKLQVSIAIDFTASNGDPRQPGTLHYMESETKPELFNEYQKVLSAIGSTLTNYSEYEQRVPVMGFGAKYDGVIQHCFQCGSNPTVNGAEGILGAYNSMFKGPITLSGPTVFTEVIRVSTVRAVNAKVSAEQVGEQVYSMLFILTDGSVADMNRTKKAIVRVSDHPLSIVIIGVGSANFSALEELTEIDGARDIVHFVSWKDYAEVGYDAMISAALEKIPNQFNQYFSKHKIMPLKKEFVHHDDIIVEPARTEIDLNYYLEFRGDKVSVRSGVYRTYNNSCSKCFEKCIKE</sequence>
<dbReference type="EMBL" id="HBFR01032899">
    <property type="protein sequence ID" value="CAD8896750.1"/>
    <property type="molecule type" value="Transcribed_RNA"/>
</dbReference>
<dbReference type="InterPro" id="IPR036465">
    <property type="entry name" value="vWFA_dom_sf"/>
</dbReference>
<organism evidence="2">
    <name type="scientific">Corethron hystrix</name>
    <dbReference type="NCBI Taxonomy" id="216773"/>
    <lineage>
        <taxon>Eukaryota</taxon>
        <taxon>Sar</taxon>
        <taxon>Stramenopiles</taxon>
        <taxon>Ochrophyta</taxon>
        <taxon>Bacillariophyta</taxon>
        <taxon>Coscinodiscophyceae</taxon>
        <taxon>Corethrophycidae</taxon>
        <taxon>Corethrales</taxon>
        <taxon>Corethraceae</taxon>
        <taxon>Corethron</taxon>
    </lineage>
</organism>
<dbReference type="GO" id="GO:0005544">
    <property type="term" value="F:calcium-dependent phospholipid binding"/>
    <property type="evidence" value="ECO:0007669"/>
    <property type="project" value="InterPro"/>
</dbReference>
<dbReference type="PANTHER" id="PTHR10857">
    <property type="entry name" value="COPINE"/>
    <property type="match status" value="1"/>
</dbReference>
<proteinExistence type="predicted"/>
<dbReference type="GO" id="GO:0005886">
    <property type="term" value="C:plasma membrane"/>
    <property type="evidence" value="ECO:0007669"/>
    <property type="project" value="TreeGrafter"/>
</dbReference>
<dbReference type="InterPro" id="IPR010734">
    <property type="entry name" value="Copine_C"/>
</dbReference>
<dbReference type="InterPro" id="IPR045052">
    <property type="entry name" value="Copine"/>
</dbReference>
<dbReference type="PROSITE" id="PS50234">
    <property type="entry name" value="VWFA"/>
    <property type="match status" value="1"/>
</dbReference>
<dbReference type="PANTHER" id="PTHR10857:SF106">
    <property type="entry name" value="C2 DOMAIN-CONTAINING PROTEIN"/>
    <property type="match status" value="1"/>
</dbReference>
<reference evidence="2" key="1">
    <citation type="submission" date="2021-01" db="EMBL/GenBank/DDBJ databases">
        <authorList>
            <person name="Corre E."/>
            <person name="Pelletier E."/>
            <person name="Niang G."/>
            <person name="Scheremetjew M."/>
            <person name="Finn R."/>
            <person name="Kale V."/>
            <person name="Holt S."/>
            <person name="Cochrane G."/>
            <person name="Meng A."/>
            <person name="Brown T."/>
            <person name="Cohen L."/>
        </authorList>
    </citation>
    <scope>NUCLEOTIDE SEQUENCE</scope>
    <source>
        <strain evidence="2">308</strain>
    </source>
</reference>